<dbReference type="InterPro" id="IPR043504">
    <property type="entry name" value="Peptidase_S1_PA_chymotrypsin"/>
</dbReference>
<dbReference type="PRINTS" id="PR00834">
    <property type="entry name" value="PROTEASES2C"/>
</dbReference>
<keyword evidence="3" id="KW-0378">Hydrolase</keyword>
<evidence type="ECO:0000259" key="6">
    <source>
        <dbReference type="PROSITE" id="PS50106"/>
    </source>
</evidence>
<evidence type="ECO:0000256" key="1">
    <source>
        <dbReference type="ARBA" id="ARBA00010541"/>
    </source>
</evidence>
<feature type="compositionally biased region" description="Low complexity" evidence="4">
    <location>
        <begin position="41"/>
        <end position="60"/>
    </location>
</feature>
<feature type="transmembrane region" description="Helical" evidence="5">
    <location>
        <begin position="116"/>
        <end position="137"/>
    </location>
</feature>
<evidence type="ECO:0000313" key="8">
    <source>
        <dbReference type="Proteomes" id="UP000823895"/>
    </source>
</evidence>
<evidence type="ECO:0000256" key="5">
    <source>
        <dbReference type="SAM" id="Phobius"/>
    </source>
</evidence>
<dbReference type="GO" id="GO:0006508">
    <property type="term" value="P:proteolysis"/>
    <property type="evidence" value="ECO:0007669"/>
    <property type="project" value="UniProtKB-KW"/>
</dbReference>
<sequence length="517" mass="53443">MSEQFYDDNNKENKNNEYHFTGEQLNQVSQDAASQNTASENGAGQSSAAQNSAGTSQNNQEKGAAYQNSTYYGTYQNAGGQNPDSQNNGIHNTGFHSGASGHAKKTKKPMTTGKKWAAVVSMALVFGLIAGGTMFGVNSLGSYITGNGRGSNAQLAQTQTTGSGGSESDSSSESGTGTVASVAENAMPSLVTISTMSVEEMRNFFGGTQQYEVQGAGTGVIVGQNDKELLIATNNHVVEGATSLSVGFIDEQSVEGQVKGTDVDNDLAVVAVKLSDIPDDTMNQIKVATVGDSDDLKLGDQVVAIGNALGYGQSVTSGYVSALDRDLTLTDESGNTITSTGLIQTDAAINSGNSGGALLNMKGELIGINEAKSSSTSTGASVDNIGFAIPIDKAQSSLQEMMNLETRDKVDASQASYMGIQGQDVSTEASELYGVPEGAVVVKVVDGSPADKAGIKQGDIITELDGRTVSSMSQLQDTLQYYAAGEKVDVVVQRSGDNGYEAQTLSITLGSAADAQK</sequence>
<dbReference type="SMART" id="SM00228">
    <property type="entry name" value="PDZ"/>
    <property type="match status" value="1"/>
</dbReference>
<evidence type="ECO:0000256" key="2">
    <source>
        <dbReference type="ARBA" id="ARBA00022670"/>
    </source>
</evidence>
<dbReference type="InterPro" id="IPR009003">
    <property type="entry name" value="Peptidase_S1_PA"/>
</dbReference>
<keyword evidence="5" id="KW-1133">Transmembrane helix</keyword>
<dbReference type="AlphaFoldDB" id="A0A9D2P5D2"/>
<accession>A0A9D2P5D2</accession>
<dbReference type="Pfam" id="PF13365">
    <property type="entry name" value="Trypsin_2"/>
    <property type="match status" value="1"/>
</dbReference>
<keyword evidence="5" id="KW-0472">Membrane</keyword>
<dbReference type="InterPro" id="IPR001940">
    <property type="entry name" value="Peptidase_S1C"/>
</dbReference>
<dbReference type="InterPro" id="IPR036034">
    <property type="entry name" value="PDZ_sf"/>
</dbReference>
<dbReference type="Pfam" id="PF13180">
    <property type="entry name" value="PDZ_2"/>
    <property type="match status" value="1"/>
</dbReference>
<feature type="compositionally biased region" description="Low complexity" evidence="4">
    <location>
        <begin position="157"/>
        <end position="178"/>
    </location>
</feature>
<reference evidence="7" key="2">
    <citation type="submission" date="2021-04" db="EMBL/GenBank/DDBJ databases">
        <authorList>
            <person name="Gilroy R."/>
        </authorList>
    </citation>
    <scope>NUCLEOTIDE SEQUENCE</scope>
    <source>
        <strain evidence="7">CHK165-2605</strain>
    </source>
</reference>
<name>A0A9D2P5D2_9FIRM</name>
<dbReference type="PANTHER" id="PTHR43343:SF3">
    <property type="entry name" value="PROTEASE DO-LIKE 8, CHLOROPLASTIC"/>
    <property type="match status" value="1"/>
</dbReference>
<evidence type="ECO:0000256" key="4">
    <source>
        <dbReference type="SAM" id="MobiDB-lite"/>
    </source>
</evidence>
<feature type="compositionally biased region" description="Basic and acidic residues" evidence="4">
    <location>
        <begin position="8"/>
        <end position="17"/>
    </location>
</feature>
<dbReference type="GO" id="GO:0004252">
    <property type="term" value="F:serine-type endopeptidase activity"/>
    <property type="evidence" value="ECO:0007669"/>
    <property type="project" value="InterPro"/>
</dbReference>
<dbReference type="PROSITE" id="PS50106">
    <property type="entry name" value="PDZ"/>
    <property type="match status" value="1"/>
</dbReference>
<dbReference type="PANTHER" id="PTHR43343">
    <property type="entry name" value="PEPTIDASE S12"/>
    <property type="match status" value="1"/>
</dbReference>
<reference evidence="7" key="1">
    <citation type="journal article" date="2021" name="PeerJ">
        <title>Extensive microbial diversity within the chicken gut microbiome revealed by metagenomics and culture.</title>
        <authorList>
            <person name="Gilroy R."/>
            <person name="Ravi A."/>
            <person name="Getino M."/>
            <person name="Pursley I."/>
            <person name="Horton D.L."/>
            <person name="Alikhan N.F."/>
            <person name="Baker D."/>
            <person name="Gharbi K."/>
            <person name="Hall N."/>
            <person name="Watson M."/>
            <person name="Adriaenssens E.M."/>
            <person name="Foster-Nyarko E."/>
            <person name="Jarju S."/>
            <person name="Secka A."/>
            <person name="Antonio M."/>
            <person name="Oren A."/>
            <person name="Chaudhuri R.R."/>
            <person name="La Ragione R."/>
            <person name="Hildebrand F."/>
            <person name="Pallen M.J."/>
        </authorList>
    </citation>
    <scope>NUCLEOTIDE SEQUENCE</scope>
    <source>
        <strain evidence="7">CHK165-2605</strain>
    </source>
</reference>
<comment type="caution">
    <text evidence="7">The sequence shown here is derived from an EMBL/GenBank/DDBJ whole genome shotgun (WGS) entry which is preliminary data.</text>
</comment>
<keyword evidence="5" id="KW-0812">Transmembrane</keyword>
<feature type="region of interest" description="Disordered" evidence="4">
    <location>
        <begin position="153"/>
        <end position="181"/>
    </location>
</feature>
<dbReference type="InterPro" id="IPR051201">
    <property type="entry name" value="Chloro_Bact_Ser_Proteases"/>
</dbReference>
<keyword evidence="2" id="KW-0645">Protease</keyword>
<dbReference type="Gene3D" id="2.30.42.10">
    <property type="match status" value="1"/>
</dbReference>
<proteinExistence type="inferred from homology"/>
<organism evidence="7 8">
    <name type="scientific">Candidatus Mediterraneibacter gallistercoris</name>
    <dbReference type="NCBI Taxonomy" id="2838671"/>
    <lineage>
        <taxon>Bacteria</taxon>
        <taxon>Bacillati</taxon>
        <taxon>Bacillota</taxon>
        <taxon>Clostridia</taxon>
        <taxon>Lachnospirales</taxon>
        <taxon>Lachnospiraceae</taxon>
        <taxon>Mediterraneibacter</taxon>
    </lineage>
</organism>
<protein>
    <submittedName>
        <fullName evidence="7">Trypsin-like peptidase domain-containing protein</fullName>
    </submittedName>
</protein>
<feature type="compositionally biased region" description="Polar residues" evidence="4">
    <location>
        <begin position="23"/>
        <end position="40"/>
    </location>
</feature>
<feature type="region of interest" description="Disordered" evidence="4">
    <location>
        <begin position="1"/>
        <end position="61"/>
    </location>
</feature>
<feature type="region of interest" description="Disordered" evidence="4">
    <location>
        <begin position="74"/>
        <end position="110"/>
    </location>
</feature>
<dbReference type="SUPFAM" id="SSF50494">
    <property type="entry name" value="Trypsin-like serine proteases"/>
    <property type="match status" value="1"/>
</dbReference>
<dbReference type="Proteomes" id="UP000823895">
    <property type="component" value="Unassembled WGS sequence"/>
</dbReference>
<dbReference type="SUPFAM" id="SSF50156">
    <property type="entry name" value="PDZ domain-like"/>
    <property type="match status" value="1"/>
</dbReference>
<dbReference type="EMBL" id="DWWI01000262">
    <property type="protein sequence ID" value="HJC44477.1"/>
    <property type="molecule type" value="Genomic_DNA"/>
</dbReference>
<feature type="compositionally biased region" description="Polar residues" evidence="4">
    <location>
        <begin position="74"/>
        <end position="95"/>
    </location>
</feature>
<gene>
    <name evidence="7" type="ORF">H9756_12525</name>
</gene>
<evidence type="ECO:0000256" key="3">
    <source>
        <dbReference type="ARBA" id="ARBA00022801"/>
    </source>
</evidence>
<comment type="similarity">
    <text evidence="1">Belongs to the peptidase S1C family.</text>
</comment>
<feature type="domain" description="PDZ" evidence="6">
    <location>
        <begin position="401"/>
        <end position="496"/>
    </location>
</feature>
<dbReference type="Gene3D" id="2.40.10.10">
    <property type="entry name" value="Trypsin-like serine proteases"/>
    <property type="match status" value="2"/>
</dbReference>
<dbReference type="InterPro" id="IPR001478">
    <property type="entry name" value="PDZ"/>
</dbReference>
<evidence type="ECO:0000313" key="7">
    <source>
        <dbReference type="EMBL" id="HJC44477.1"/>
    </source>
</evidence>